<organism evidence="6 7">
    <name type="scientific">Nocardia carnea</name>
    <dbReference type="NCBI Taxonomy" id="37328"/>
    <lineage>
        <taxon>Bacteria</taxon>
        <taxon>Bacillati</taxon>
        <taxon>Actinomycetota</taxon>
        <taxon>Actinomycetes</taxon>
        <taxon>Mycobacteriales</taxon>
        <taxon>Nocardiaceae</taxon>
        <taxon>Nocardia</taxon>
    </lineage>
</organism>
<proteinExistence type="inferred from homology"/>
<dbReference type="PANTHER" id="PTHR44942">
    <property type="entry name" value="METHYLTRANSF_11 DOMAIN-CONTAINING PROTEIN"/>
    <property type="match status" value="1"/>
</dbReference>
<feature type="domain" description="Methyltransferase type 11" evidence="5">
    <location>
        <begin position="58"/>
        <end position="145"/>
    </location>
</feature>
<dbReference type="Gene3D" id="3.40.50.150">
    <property type="entry name" value="Vaccinia Virus protein VP39"/>
    <property type="match status" value="1"/>
</dbReference>
<sequence length="275" mass="29649">MPTLSRHSSPAPRPEPHRHREVAESFGVDPQRYDRARPRYPDALVTRIIATSPGRDVLDIGCGTGIEARQFQEAGCTVLGIDPDDRMAAFARSTGVEVETGTFEAWDPAGRTFDAVVAGQAWHWVDPVTGPAKAAQVLRPGGRIAVFGHAFDAPAEVTRALAAAYAKIAPDSPFTHAAAGAKSALETYREMFAAAAAGIRRADRFDEPEHWRFDWEQSYTRDQWLDHLPTTGPLTRLAPDQLAVVLDSVGAAIDEIGGGFTMPYTTLAATATLTG</sequence>
<evidence type="ECO:0000256" key="3">
    <source>
        <dbReference type="ARBA" id="ARBA00022679"/>
    </source>
</evidence>
<feature type="compositionally biased region" description="Low complexity" evidence="4">
    <location>
        <begin position="1"/>
        <end position="10"/>
    </location>
</feature>
<keyword evidence="7" id="KW-1185">Reference proteome</keyword>
<keyword evidence="2 6" id="KW-0489">Methyltransferase</keyword>
<comment type="caution">
    <text evidence="6">The sequence shown here is derived from an EMBL/GenBank/DDBJ whole genome shotgun (WGS) entry which is preliminary data.</text>
</comment>
<evidence type="ECO:0000259" key="5">
    <source>
        <dbReference type="Pfam" id="PF08241"/>
    </source>
</evidence>
<accession>A0ABW7TIH4</accession>
<dbReference type="InterPro" id="IPR029063">
    <property type="entry name" value="SAM-dependent_MTases_sf"/>
</dbReference>
<dbReference type="InterPro" id="IPR051052">
    <property type="entry name" value="Diverse_substrate_MTase"/>
</dbReference>
<dbReference type="EMBL" id="JBIRUQ010000001">
    <property type="protein sequence ID" value="MFI1459923.1"/>
    <property type="molecule type" value="Genomic_DNA"/>
</dbReference>
<dbReference type="CDD" id="cd02440">
    <property type="entry name" value="AdoMet_MTases"/>
    <property type="match status" value="1"/>
</dbReference>
<dbReference type="RefSeq" id="WP_033241648.1">
    <property type="nucleotide sequence ID" value="NZ_JBIRUQ010000001.1"/>
</dbReference>
<dbReference type="GeneID" id="93505834"/>
<dbReference type="Pfam" id="PF08241">
    <property type="entry name" value="Methyltransf_11"/>
    <property type="match status" value="1"/>
</dbReference>
<gene>
    <name evidence="6" type="ORF">ACH4WX_04290</name>
</gene>
<dbReference type="GO" id="GO:0032259">
    <property type="term" value="P:methylation"/>
    <property type="evidence" value="ECO:0007669"/>
    <property type="project" value="UniProtKB-KW"/>
</dbReference>
<dbReference type="InterPro" id="IPR013216">
    <property type="entry name" value="Methyltransf_11"/>
</dbReference>
<reference evidence="6 7" key="1">
    <citation type="submission" date="2024-10" db="EMBL/GenBank/DDBJ databases">
        <title>The Natural Products Discovery Center: Release of the First 8490 Sequenced Strains for Exploring Actinobacteria Biosynthetic Diversity.</title>
        <authorList>
            <person name="Kalkreuter E."/>
            <person name="Kautsar S.A."/>
            <person name="Yang D."/>
            <person name="Bader C.D."/>
            <person name="Teijaro C.N."/>
            <person name="Fluegel L."/>
            <person name="Davis C.M."/>
            <person name="Simpson J.R."/>
            <person name="Lauterbach L."/>
            <person name="Steele A.D."/>
            <person name="Gui C."/>
            <person name="Meng S."/>
            <person name="Li G."/>
            <person name="Viehrig K."/>
            <person name="Ye F."/>
            <person name="Su P."/>
            <person name="Kiefer A.F."/>
            <person name="Nichols A."/>
            <person name="Cepeda A.J."/>
            <person name="Yan W."/>
            <person name="Fan B."/>
            <person name="Jiang Y."/>
            <person name="Adhikari A."/>
            <person name="Zheng C.-J."/>
            <person name="Schuster L."/>
            <person name="Cowan T.M."/>
            <person name="Smanski M.J."/>
            <person name="Chevrette M.G."/>
            <person name="De Carvalho L.P.S."/>
            <person name="Shen B."/>
        </authorList>
    </citation>
    <scope>NUCLEOTIDE SEQUENCE [LARGE SCALE GENOMIC DNA]</scope>
    <source>
        <strain evidence="6 7">NPDC020568</strain>
    </source>
</reference>
<dbReference type="GO" id="GO:0008168">
    <property type="term" value="F:methyltransferase activity"/>
    <property type="evidence" value="ECO:0007669"/>
    <property type="project" value="UniProtKB-KW"/>
</dbReference>
<evidence type="ECO:0000313" key="7">
    <source>
        <dbReference type="Proteomes" id="UP001611263"/>
    </source>
</evidence>
<dbReference type="SUPFAM" id="SSF53335">
    <property type="entry name" value="S-adenosyl-L-methionine-dependent methyltransferases"/>
    <property type="match status" value="1"/>
</dbReference>
<dbReference type="EC" id="2.1.1.-" evidence="6"/>
<keyword evidence="3 6" id="KW-0808">Transferase</keyword>
<dbReference type="PANTHER" id="PTHR44942:SF4">
    <property type="entry name" value="METHYLTRANSFERASE TYPE 11 DOMAIN-CONTAINING PROTEIN"/>
    <property type="match status" value="1"/>
</dbReference>
<evidence type="ECO:0000256" key="2">
    <source>
        <dbReference type="ARBA" id="ARBA00022603"/>
    </source>
</evidence>
<dbReference type="Proteomes" id="UP001611263">
    <property type="component" value="Unassembled WGS sequence"/>
</dbReference>
<evidence type="ECO:0000313" key="6">
    <source>
        <dbReference type="EMBL" id="MFI1459923.1"/>
    </source>
</evidence>
<feature type="region of interest" description="Disordered" evidence="4">
    <location>
        <begin position="1"/>
        <end position="22"/>
    </location>
</feature>
<evidence type="ECO:0000256" key="4">
    <source>
        <dbReference type="SAM" id="MobiDB-lite"/>
    </source>
</evidence>
<evidence type="ECO:0000256" key="1">
    <source>
        <dbReference type="ARBA" id="ARBA00008361"/>
    </source>
</evidence>
<comment type="similarity">
    <text evidence="1">Belongs to the methyltransferase superfamily.</text>
</comment>
<protein>
    <submittedName>
        <fullName evidence="6">Class I SAM-dependent methyltransferase</fullName>
        <ecNumber evidence="6">2.1.1.-</ecNumber>
    </submittedName>
</protein>
<name>A0ABW7TIH4_9NOCA</name>